<dbReference type="PANTHER" id="PTHR43977">
    <property type="entry name" value="STRUCTURAL MAINTENANCE OF CHROMOSOMES PROTEIN 3"/>
    <property type="match status" value="1"/>
</dbReference>
<dbReference type="InterPro" id="IPR010935">
    <property type="entry name" value="SMC_hinge"/>
</dbReference>
<dbReference type="Pfam" id="PF02463">
    <property type="entry name" value="SMC_N"/>
    <property type="match status" value="1"/>
</dbReference>
<feature type="coiled-coil region" evidence="2">
    <location>
        <begin position="352"/>
        <end position="383"/>
    </location>
</feature>
<evidence type="ECO:0000256" key="1">
    <source>
        <dbReference type="ARBA" id="ARBA00023054"/>
    </source>
</evidence>
<accession>A0A8J8NG49</accession>
<dbReference type="InterPro" id="IPR027417">
    <property type="entry name" value="P-loop_NTPase"/>
</dbReference>
<protein>
    <recommendedName>
        <fullName evidence="4">SMC hinge domain-containing protein</fullName>
    </recommendedName>
</protein>
<evidence type="ECO:0000256" key="2">
    <source>
        <dbReference type="SAM" id="Coils"/>
    </source>
</evidence>
<dbReference type="SUPFAM" id="SSF75553">
    <property type="entry name" value="Smc hinge domain"/>
    <property type="match status" value="1"/>
</dbReference>
<proteinExistence type="predicted"/>
<evidence type="ECO:0000259" key="4">
    <source>
        <dbReference type="SMART" id="SM00968"/>
    </source>
</evidence>
<dbReference type="GO" id="GO:0051276">
    <property type="term" value="P:chromosome organization"/>
    <property type="evidence" value="ECO:0007669"/>
    <property type="project" value="InterPro"/>
</dbReference>
<dbReference type="Gene3D" id="3.40.50.300">
    <property type="entry name" value="P-loop containing nucleotide triphosphate hydrolases"/>
    <property type="match status" value="1"/>
</dbReference>
<dbReference type="OrthoDB" id="302872at2759"/>
<dbReference type="SUPFAM" id="SSF52540">
    <property type="entry name" value="P-loop containing nucleoside triphosphate hydrolases"/>
    <property type="match status" value="1"/>
</dbReference>
<feature type="domain" description="SMC hinge" evidence="4">
    <location>
        <begin position="118"/>
        <end position="238"/>
    </location>
</feature>
<dbReference type="Pfam" id="PF06470">
    <property type="entry name" value="SMC_hinge"/>
    <property type="match status" value="1"/>
</dbReference>
<dbReference type="AlphaFoldDB" id="A0A8J8NG49"/>
<feature type="region of interest" description="Disordered" evidence="3">
    <location>
        <begin position="1"/>
        <end position="23"/>
    </location>
</feature>
<evidence type="ECO:0000313" key="6">
    <source>
        <dbReference type="Proteomes" id="UP000785679"/>
    </source>
</evidence>
<evidence type="ECO:0000313" key="5">
    <source>
        <dbReference type="EMBL" id="TNV73890.1"/>
    </source>
</evidence>
<comment type="caution">
    <text evidence="5">The sequence shown here is derived from an EMBL/GenBank/DDBJ whole genome shotgun (WGS) entry which is preliminary data.</text>
</comment>
<keyword evidence="6" id="KW-1185">Reference proteome</keyword>
<dbReference type="GO" id="GO:0005524">
    <property type="term" value="F:ATP binding"/>
    <property type="evidence" value="ECO:0007669"/>
    <property type="project" value="InterPro"/>
</dbReference>
<reference evidence="5" key="1">
    <citation type="submission" date="2019-06" db="EMBL/GenBank/DDBJ databases">
        <authorList>
            <person name="Zheng W."/>
        </authorList>
    </citation>
    <scope>NUCLEOTIDE SEQUENCE</scope>
    <source>
        <strain evidence="5">QDHG01</strain>
    </source>
</reference>
<dbReference type="InterPro" id="IPR003395">
    <property type="entry name" value="RecF/RecN/SMC_N"/>
</dbReference>
<name>A0A8J8NG49_HALGN</name>
<dbReference type="InterPro" id="IPR036277">
    <property type="entry name" value="SMC_hinge_sf"/>
</dbReference>
<dbReference type="EMBL" id="RRYP01017887">
    <property type="protein sequence ID" value="TNV73890.1"/>
    <property type="molecule type" value="Genomic_DNA"/>
</dbReference>
<feature type="compositionally biased region" description="Basic and acidic residues" evidence="3">
    <location>
        <begin position="8"/>
        <end position="23"/>
    </location>
</feature>
<gene>
    <name evidence="5" type="ORF">FGO68_gene15245</name>
</gene>
<dbReference type="Gene3D" id="3.30.70.1620">
    <property type="match status" value="1"/>
</dbReference>
<dbReference type="SMART" id="SM00968">
    <property type="entry name" value="SMC_hinge"/>
    <property type="match status" value="1"/>
</dbReference>
<evidence type="ECO:0000256" key="3">
    <source>
        <dbReference type="SAM" id="MobiDB-lite"/>
    </source>
</evidence>
<feature type="coiled-coil region" evidence="2">
    <location>
        <begin position="472"/>
        <end position="557"/>
    </location>
</feature>
<sequence length="827" mass="94982">MVQLASLTKDREDAEKQRDANKKKIADFSIKEKEKNEERETLQGRILASNKDKESALADKAKIARVIREIMAGKGDIESEINAMKAKYRAEVDSLEKVEPIFATLKKLRGLIRERGIQGYKGLLIEFLEFDPKFSQCIDLAAKSKLFSIIVEDLDSAKEILKLNNEIKGGVIQIYPLSIIHQVTQEKQRNYPDRADTRPLHTLIKLKHDADNRLSTLVRNLFSKVLLVRDYPVAMEVAKQWNLTCITADLQIVHAGAFITQVGSYNRSQTDRVTLYRKVSTIEKEVEEKVVQSMQFDKLRDQETERELDCLRRIQKADVSVTSLKNAYQQLSSMIFELKAQHDHKVQHTGELERMIESALSQERELNEVIKQLEKQANAQQGEAFSGEDSNRLLVVNRQLDEVGRRIAAKEGERAAVYGQLQQKRDLLNQSYLRKQNDIQVNMLEQEIDVKVLEKNASSQGVSRSDEETHNIEREKAQIDQHILKLQQELEEAQRDYKSLRGKAEQVSDFEEDPAFKDIMERLRAKIAQIEELSNTMLELQTKNDDLDVKIKQLESQNYDIATFEEARRNKPIQVLTREIQERAGQLEAFPHKNRHCVEWFDKYSAKHSELKKKFEDQIETEQGMLRLLQDLDEQKQQALEKNFLKLNENFCETFNRVVPQGWAELRLIKKDQGDESQISHPSQFQDGSQIIKIGQQIYKGIKVKVSFQNGGQRIDPQAGAEGLGHLSGGQKAVVAACLLFSALKIEAAPFYIMDEFDNALDGENRAAIATLIFDLSKKSQFLMTTFKPELIDGADKIYHVTTRNHVSQMHELAHAEQAHKLIQKHK</sequence>
<dbReference type="Proteomes" id="UP000785679">
    <property type="component" value="Unassembled WGS sequence"/>
</dbReference>
<organism evidence="5 6">
    <name type="scientific">Halteria grandinella</name>
    <dbReference type="NCBI Taxonomy" id="5974"/>
    <lineage>
        <taxon>Eukaryota</taxon>
        <taxon>Sar</taxon>
        <taxon>Alveolata</taxon>
        <taxon>Ciliophora</taxon>
        <taxon>Intramacronucleata</taxon>
        <taxon>Spirotrichea</taxon>
        <taxon>Stichotrichia</taxon>
        <taxon>Sporadotrichida</taxon>
        <taxon>Halteriidae</taxon>
        <taxon>Halteria</taxon>
    </lineage>
</organism>
<keyword evidence="1 2" id="KW-0175">Coiled coil</keyword>
<dbReference type="Gene3D" id="1.20.1060.20">
    <property type="match status" value="1"/>
</dbReference>
<dbReference type="GO" id="GO:0005694">
    <property type="term" value="C:chromosome"/>
    <property type="evidence" value="ECO:0007669"/>
    <property type="project" value="InterPro"/>
</dbReference>